<evidence type="ECO:0000256" key="3">
    <source>
        <dbReference type="ARBA" id="ARBA00022833"/>
    </source>
</evidence>
<feature type="compositionally biased region" description="Polar residues" evidence="4">
    <location>
        <begin position="286"/>
        <end position="302"/>
    </location>
</feature>
<name>A0ABR2WPM5_9FUNG</name>
<dbReference type="EMBL" id="JASJQH010000643">
    <property type="protein sequence ID" value="KAK9763419.1"/>
    <property type="molecule type" value="Genomic_DNA"/>
</dbReference>
<dbReference type="SUPFAM" id="SSF57903">
    <property type="entry name" value="FYVE/PHD zinc finger"/>
    <property type="match status" value="1"/>
</dbReference>
<feature type="region of interest" description="Disordered" evidence="4">
    <location>
        <begin position="274"/>
        <end position="302"/>
    </location>
</feature>
<feature type="region of interest" description="Disordered" evidence="4">
    <location>
        <begin position="207"/>
        <end position="228"/>
    </location>
</feature>
<dbReference type="InterPro" id="IPR019787">
    <property type="entry name" value="Znf_PHD-finger"/>
</dbReference>
<dbReference type="Pfam" id="PF00628">
    <property type="entry name" value="PHD"/>
    <property type="match status" value="1"/>
</dbReference>
<dbReference type="InterPro" id="IPR013083">
    <property type="entry name" value="Znf_RING/FYVE/PHD"/>
</dbReference>
<keyword evidence="2" id="KW-0863">Zinc-finger</keyword>
<evidence type="ECO:0000256" key="2">
    <source>
        <dbReference type="ARBA" id="ARBA00022771"/>
    </source>
</evidence>
<keyword evidence="7" id="KW-1185">Reference proteome</keyword>
<proteinExistence type="predicted"/>
<evidence type="ECO:0000256" key="1">
    <source>
        <dbReference type="ARBA" id="ARBA00022723"/>
    </source>
</evidence>
<accession>A0ABR2WPM5</accession>
<evidence type="ECO:0000313" key="7">
    <source>
        <dbReference type="Proteomes" id="UP001479436"/>
    </source>
</evidence>
<feature type="domain" description="PHD-type" evidence="5">
    <location>
        <begin position="431"/>
        <end position="460"/>
    </location>
</feature>
<organism evidence="6 7">
    <name type="scientific">Basidiobolus ranarum</name>
    <dbReference type="NCBI Taxonomy" id="34480"/>
    <lineage>
        <taxon>Eukaryota</taxon>
        <taxon>Fungi</taxon>
        <taxon>Fungi incertae sedis</taxon>
        <taxon>Zoopagomycota</taxon>
        <taxon>Entomophthoromycotina</taxon>
        <taxon>Basidiobolomycetes</taxon>
        <taxon>Basidiobolales</taxon>
        <taxon>Basidiobolaceae</taxon>
        <taxon>Basidiobolus</taxon>
    </lineage>
</organism>
<dbReference type="InterPro" id="IPR011011">
    <property type="entry name" value="Znf_FYVE_PHD"/>
</dbReference>
<dbReference type="Gene3D" id="3.30.40.10">
    <property type="entry name" value="Zinc/RING finger domain, C3HC4 (zinc finger)"/>
    <property type="match status" value="1"/>
</dbReference>
<comment type="caution">
    <text evidence="6">The sequence shown here is derived from an EMBL/GenBank/DDBJ whole genome shotgun (WGS) entry which is preliminary data.</text>
</comment>
<evidence type="ECO:0000313" key="6">
    <source>
        <dbReference type="EMBL" id="KAK9763419.1"/>
    </source>
</evidence>
<keyword evidence="3" id="KW-0862">Zinc</keyword>
<protein>
    <recommendedName>
        <fullName evidence="5">PHD-type domain-containing protein</fullName>
    </recommendedName>
</protein>
<keyword evidence="1" id="KW-0479">Metal-binding</keyword>
<feature type="region of interest" description="Disordered" evidence="4">
    <location>
        <begin position="315"/>
        <end position="335"/>
    </location>
</feature>
<sequence>MYTRNHQSHQVTAEGQTGLSNSPYPLLPAALVSSTKTPYAAIAENPRNILTNSIEQLFYSGSVSAPFDLRLLQYACFQCKTRLLKHISNFNSRYTDPNLVHELCTPCKYVFLSISQKSNQKLKLPQQNSDSCLISLDSNPLQSTLLNDVFFSVPSPEKCETDDLELKKYDSTSRWTDTNSPTLSPTDFLIDEGENLFGFDLDPDFSSDQSTFGSSDTESSETASVHSPLSVSTLKPKCGFESVSPPSSPTMAISEYIDTSEIFQNTTSLDCHSPSILQDKKRPMETCTNGTQSESDSFQTPTKLAKLAHTYSELSARDVAESPRGKDSDEDHEDIKIEEDVLVEEAAPRTTSSPTIFETLSGAHVDWCRYCGTTEGVNWRPGPWGKRTLCNKHGCDYKGYGFACKLPRLNLTAYVDESIDERTRPVLQLFCTVCQKQESHVGNVLVMCEGCPKAFHQKCCPGGISDEIGKYPFL</sequence>
<dbReference type="Proteomes" id="UP001479436">
    <property type="component" value="Unassembled WGS sequence"/>
</dbReference>
<evidence type="ECO:0000259" key="5">
    <source>
        <dbReference type="Pfam" id="PF00628"/>
    </source>
</evidence>
<evidence type="ECO:0000256" key="4">
    <source>
        <dbReference type="SAM" id="MobiDB-lite"/>
    </source>
</evidence>
<gene>
    <name evidence="6" type="ORF">K7432_009903</name>
</gene>
<reference evidence="6 7" key="1">
    <citation type="submission" date="2023-04" db="EMBL/GenBank/DDBJ databases">
        <title>Genome of Basidiobolus ranarum AG-B5.</title>
        <authorList>
            <person name="Stajich J.E."/>
            <person name="Carter-House D."/>
            <person name="Gryganskyi A."/>
        </authorList>
    </citation>
    <scope>NUCLEOTIDE SEQUENCE [LARGE SCALE GENOMIC DNA]</scope>
    <source>
        <strain evidence="6 7">AG-B5</strain>
    </source>
</reference>